<dbReference type="Pfam" id="PF18331">
    <property type="entry name" value="PKHD_C"/>
    <property type="match status" value="1"/>
</dbReference>
<organism evidence="9 10">
    <name type="scientific">Limimaricola cinnabarinus LL-001</name>
    <dbReference type="NCBI Taxonomy" id="1337093"/>
    <lineage>
        <taxon>Bacteria</taxon>
        <taxon>Pseudomonadati</taxon>
        <taxon>Pseudomonadota</taxon>
        <taxon>Alphaproteobacteria</taxon>
        <taxon>Rhodobacterales</taxon>
        <taxon>Paracoccaceae</taxon>
        <taxon>Limimaricola</taxon>
    </lineage>
</organism>
<dbReference type="PROSITE" id="PS51471">
    <property type="entry name" value="FE2OG_OXY"/>
    <property type="match status" value="1"/>
</dbReference>
<keyword evidence="3 7" id="KW-0847">Vitamin C</keyword>
<dbReference type="GO" id="GO:0005506">
    <property type="term" value="F:iron ion binding"/>
    <property type="evidence" value="ECO:0007669"/>
    <property type="project" value="UniProtKB-UniRule"/>
</dbReference>
<accession>U3AH81</accession>
<keyword evidence="5 7" id="KW-0560">Oxidoreductase</keyword>
<dbReference type="InterPro" id="IPR006620">
    <property type="entry name" value="Pro_4_hyd_alph"/>
</dbReference>
<feature type="binding site" evidence="7">
    <location>
        <position position="97"/>
    </location>
    <ligand>
        <name>Fe cation</name>
        <dbReference type="ChEBI" id="CHEBI:24875"/>
    </ligand>
</feature>
<dbReference type="Gene3D" id="2.60.120.620">
    <property type="entry name" value="q2cbj1_9rhob like domain"/>
    <property type="match status" value="1"/>
</dbReference>
<evidence type="ECO:0000256" key="1">
    <source>
        <dbReference type="ARBA" id="ARBA00001961"/>
    </source>
</evidence>
<evidence type="ECO:0000256" key="2">
    <source>
        <dbReference type="ARBA" id="ARBA00022723"/>
    </source>
</evidence>
<proteinExistence type="inferred from homology"/>
<evidence type="ECO:0000256" key="6">
    <source>
        <dbReference type="ARBA" id="ARBA00023004"/>
    </source>
</evidence>
<keyword evidence="2 7" id="KW-0479">Metal-binding</keyword>
<dbReference type="Gene3D" id="4.10.860.20">
    <property type="entry name" value="Rabenosyn, Rab binding domain"/>
    <property type="match status" value="1"/>
</dbReference>
<feature type="binding site" evidence="7">
    <location>
        <position position="95"/>
    </location>
    <ligand>
        <name>Fe cation</name>
        <dbReference type="ChEBI" id="CHEBI:24875"/>
    </ligand>
</feature>
<feature type="binding site" evidence="7">
    <location>
        <position position="162"/>
    </location>
    <ligand>
        <name>2-oxoglutarate</name>
        <dbReference type="ChEBI" id="CHEBI:16810"/>
    </ligand>
</feature>
<comment type="cofactor">
    <cofactor evidence="1 7">
        <name>L-ascorbate</name>
        <dbReference type="ChEBI" id="CHEBI:38290"/>
    </cofactor>
</comment>
<dbReference type="InterPro" id="IPR041097">
    <property type="entry name" value="PKHD_C"/>
</dbReference>
<dbReference type="NCBIfam" id="NF003975">
    <property type="entry name" value="PRK05467.1-4"/>
    <property type="match status" value="1"/>
</dbReference>
<gene>
    <name evidence="9" type="ORF">MBELCI_0205</name>
</gene>
<dbReference type="SUPFAM" id="SSF51197">
    <property type="entry name" value="Clavaminate synthase-like"/>
    <property type="match status" value="1"/>
</dbReference>
<comment type="cofactor">
    <cofactor evidence="7">
        <name>Fe(2+)</name>
        <dbReference type="ChEBI" id="CHEBI:29033"/>
    </cofactor>
    <text evidence="7">Binds 1 Fe(2+) ion per subunit.</text>
</comment>
<comment type="caution">
    <text evidence="9">The sequence shown here is derived from an EMBL/GenBank/DDBJ whole genome shotgun (WGS) entry which is preliminary data.</text>
</comment>
<dbReference type="InterPro" id="IPR044862">
    <property type="entry name" value="Pro_4_hyd_alph_FE2OG_OXY"/>
</dbReference>
<dbReference type="EMBL" id="BATB01000002">
    <property type="protein sequence ID" value="GAD54153.1"/>
    <property type="molecule type" value="Genomic_DNA"/>
</dbReference>
<feature type="binding site" evidence="7">
    <location>
        <position position="152"/>
    </location>
    <ligand>
        <name>Fe cation</name>
        <dbReference type="ChEBI" id="CHEBI:24875"/>
    </ligand>
</feature>
<dbReference type="Pfam" id="PF13640">
    <property type="entry name" value="2OG-FeII_Oxy_3"/>
    <property type="match status" value="1"/>
</dbReference>
<dbReference type="PANTHER" id="PTHR41536:SF1">
    <property type="entry name" value="PKHD-TYPE HYDROXYLASE YBIX"/>
    <property type="match status" value="1"/>
</dbReference>
<feature type="domain" description="Fe2OG dioxygenase" evidence="8">
    <location>
        <begin position="76"/>
        <end position="171"/>
    </location>
</feature>
<evidence type="ECO:0000259" key="8">
    <source>
        <dbReference type="PROSITE" id="PS51471"/>
    </source>
</evidence>
<keyword evidence="10" id="KW-1185">Reference proteome</keyword>
<dbReference type="AlphaFoldDB" id="U3AH81"/>
<evidence type="ECO:0000256" key="5">
    <source>
        <dbReference type="ARBA" id="ARBA00023002"/>
    </source>
</evidence>
<evidence type="ECO:0000256" key="3">
    <source>
        <dbReference type="ARBA" id="ARBA00022896"/>
    </source>
</evidence>
<dbReference type="SMART" id="SM00702">
    <property type="entry name" value="P4Hc"/>
    <property type="match status" value="1"/>
</dbReference>
<dbReference type="OrthoDB" id="9812472at2"/>
<evidence type="ECO:0000313" key="9">
    <source>
        <dbReference type="EMBL" id="GAD54153.1"/>
    </source>
</evidence>
<dbReference type="STRING" id="1337093.MBELCI_0205"/>
<keyword evidence="6 7" id="KW-0408">Iron</keyword>
<sequence length="218" mass="23944">MLLAIDRLLSATEAGALRASADTLDFSDGKASAGRYAREVKANDQAAPSPARDAVLAKVAKALQGNEIFTLAARPRAMTPLILSRYRQGQTYGLHVDDAVMQGLRTDISFTLFLSDPESYDGGELVIEDGFEARAVKLPAGSLMLYPSTTLHRVAPVTRGERLAVVGWVQSRVREAARREMLFDLERAVREVHGREGKSELFDLLAKSRSNLLRMWAD</sequence>
<dbReference type="Proteomes" id="UP000016566">
    <property type="component" value="Unassembled WGS sequence"/>
</dbReference>
<reference evidence="9" key="1">
    <citation type="journal article" date="2013" name="Genome Announc.">
        <title>Draft Genome Sequence of Loktanella cinnabarina LL-001T, Isolated from Deep-Sea Floor Sediment.</title>
        <authorList>
            <person name="Nishi S."/>
            <person name="Tsubouchi T."/>
            <person name="Takaki Y."/>
            <person name="Koyanagi R."/>
            <person name="Satoh N."/>
            <person name="Maruyama T."/>
            <person name="Hatada Y."/>
        </authorList>
    </citation>
    <scope>NUCLEOTIDE SEQUENCE [LARGE SCALE GENOMIC DNA]</scope>
    <source>
        <strain evidence="9">LL-001</strain>
    </source>
</reference>
<dbReference type="GO" id="GO:0016706">
    <property type="term" value="F:2-oxoglutarate-dependent dioxygenase activity"/>
    <property type="evidence" value="ECO:0007669"/>
    <property type="project" value="UniProtKB-UniRule"/>
</dbReference>
<dbReference type="InterPro" id="IPR023550">
    <property type="entry name" value="PKHD_hydroxylase"/>
</dbReference>
<dbReference type="GO" id="GO:0006879">
    <property type="term" value="P:intracellular iron ion homeostasis"/>
    <property type="evidence" value="ECO:0007669"/>
    <property type="project" value="TreeGrafter"/>
</dbReference>
<dbReference type="PANTHER" id="PTHR41536">
    <property type="entry name" value="PKHD-TYPE HYDROXYLASE YBIX"/>
    <property type="match status" value="1"/>
</dbReference>
<evidence type="ECO:0000256" key="4">
    <source>
        <dbReference type="ARBA" id="ARBA00022964"/>
    </source>
</evidence>
<dbReference type="NCBIfam" id="NF003974">
    <property type="entry name" value="PRK05467.1-3"/>
    <property type="match status" value="1"/>
</dbReference>
<dbReference type="RefSeq" id="WP_021692262.1">
    <property type="nucleotide sequence ID" value="NZ_BATB01000002.1"/>
</dbReference>
<name>U3AH81_9RHOB</name>
<dbReference type="eggNOG" id="COG3128">
    <property type="taxonomic scope" value="Bacteria"/>
</dbReference>
<dbReference type="InterPro" id="IPR005123">
    <property type="entry name" value="Oxoglu/Fe-dep_dioxygenase_dom"/>
</dbReference>
<dbReference type="GO" id="GO:0031418">
    <property type="term" value="F:L-ascorbic acid binding"/>
    <property type="evidence" value="ECO:0007669"/>
    <property type="project" value="UniProtKB-KW"/>
</dbReference>
<protein>
    <submittedName>
        <fullName evidence="9">Iron-uptake factor PiuC</fullName>
    </submittedName>
</protein>
<dbReference type="GO" id="GO:0006974">
    <property type="term" value="P:DNA damage response"/>
    <property type="evidence" value="ECO:0007669"/>
    <property type="project" value="TreeGrafter"/>
</dbReference>
<dbReference type="HAMAP" id="MF_00657">
    <property type="entry name" value="Hydroxyl_YbiX"/>
    <property type="match status" value="1"/>
</dbReference>
<evidence type="ECO:0000313" key="10">
    <source>
        <dbReference type="Proteomes" id="UP000016566"/>
    </source>
</evidence>
<keyword evidence="4 7" id="KW-0223">Dioxygenase</keyword>
<evidence type="ECO:0000256" key="7">
    <source>
        <dbReference type="HAMAP-Rule" id="MF_00657"/>
    </source>
</evidence>